<dbReference type="AlphaFoldDB" id="A0A191UVX7"/>
<dbReference type="InterPro" id="IPR009937">
    <property type="entry name" value="Phage_holin_3_6"/>
</dbReference>
<dbReference type="GeneID" id="91304752"/>
<dbReference type="KEGG" id="spav:Spa2297_07630"/>
<dbReference type="Pfam" id="PF07332">
    <property type="entry name" value="Phage_holin_3_6"/>
    <property type="match status" value="1"/>
</dbReference>
<gene>
    <name evidence="1" type="ORF">Spa2297_07630</name>
</gene>
<proteinExistence type="predicted"/>
<accession>A0A191UVX7</accession>
<evidence type="ECO:0000313" key="2">
    <source>
        <dbReference type="Proteomes" id="UP000078468"/>
    </source>
</evidence>
<evidence type="ECO:0000313" key="1">
    <source>
        <dbReference type="EMBL" id="ANJ06879.1"/>
    </source>
</evidence>
<dbReference type="Proteomes" id="UP000078468">
    <property type="component" value="Chromosome"/>
</dbReference>
<dbReference type="EMBL" id="CP015866">
    <property type="protein sequence ID" value="ANJ06879.1"/>
    <property type="molecule type" value="Genomic_DNA"/>
</dbReference>
<protein>
    <submittedName>
        <fullName evidence="1">Uncharacterized protein</fullName>
    </submittedName>
</protein>
<reference evidence="1 2" key="1">
    <citation type="submission" date="2016-05" db="EMBL/GenBank/DDBJ databases">
        <title>Non-Contiguous Finished Genome Sequence of Streptomyces parvulus 2297 Integrated Site-Specifically with Actinophage R4.</title>
        <authorList>
            <person name="Nishizawa T."/>
            <person name="Miura T."/>
            <person name="Harada C."/>
            <person name="Guo Y."/>
            <person name="Narisawa K."/>
            <person name="Ohta H."/>
            <person name="Takahashi H."/>
            <person name="Shirai M."/>
        </authorList>
    </citation>
    <scope>NUCLEOTIDE SEQUENCE [LARGE SCALE GENOMIC DNA]</scope>
    <source>
        <strain evidence="1 2">2297</strain>
    </source>
</reference>
<name>A0A191UVX7_9ACTN</name>
<dbReference type="RefSeq" id="WP_064727261.1">
    <property type="nucleotide sequence ID" value="NZ_BMRX01000018.1"/>
</dbReference>
<sequence length="139" mass="14435">MTGTMHTRPAHDEQHSVGELVGQATEQLSRLVRQEVSLAKLELAEKGKRAGRGGGMLGAAGAIAYVGVFALAGTVAAALSLVLPVWAAALIVTAVLFVIAGILAATGRAQLRRAVPPKPEEALGSVKADVDQIRERAHR</sequence>
<organism evidence="1 2">
    <name type="scientific">Streptomyces parvulus</name>
    <dbReference type="NCBI Taxonomy" id="146923"/>
    <lineage>
        <taxon>Bacteria</taxon>
        <taxon>Bacillati</taxon>
        <taxon>Actinomycetota</taxon>
        <taxon>Actinomycetes</taxon>
        <taxon>Kitasatosporales</taxon>
        <taxon>Streptomycetaceae</taxon>
        <taxon>Streptomyces</taxon>
    </lineage>
</organism>